<feature type="region of interest" description="Disordered" evidence="1">
    <location>
        <begin position="323"/>
        <end position="778"/>
    </location>
</feature>
<feature type="compositionally biased region" description="Polar residues" evidence="1">
    <location>
        <begin position="79"/>
        <end position="91"/>
    </location>
</feature>
<comment type="caution">
    <text evidence="2">The sequence shown here is derived from an EMBL/GenBank/DDBJ whole genome shotgun (WGS) entry which is preliminary data.</text>
</comment>
<feature type="region of interest" description="Disordered" evidence="1">
    <location>
        <begin position="914"/>
        <end position="2020"/>
    </location>
</feature>
<feature type="compositionally biased region" description="Low complexity" evidence="1">
    <location>
        <begin position="199"/>
        <end position="208"/>
    </location>
</feature>
<feature type="compositionally biased region" description="Polar residues" evidence="1">
    <location>
        <begin position="1661"/>
        <end position="1670"/>
    </location>
</feature>
<feature type="compositionally biased region" description="Polar residues" evidence="1">
    <location>
        <begin position="1014"/>
        <end position="1023"/>
    </location>
</feature>
<dbReference type="EMBL" id="ANFO01000781">
    <property type="protein sequence ID" value="KGQ06671.1"/>
    <property type="molecule type" value="Genomic_DNA"/>
</dbReference>
<feature type="compositionally biased region" description="Polar residues" evidence="1">
    <location>
        <begin position="1530"/>
        <end position="1543"/>
    </location>
</feature>
<feature type="compositionally biased region" description="Polar residues" evidence="1">
    <location>
        <begin position="2068"/>
        <end position="2088"/>
    </location>
</feature>
<feature type="compositionally biased region" description="Low complexity" evidence="1">
    <location>
        <begin position="256"/>
        <end position="266"/>
    </location>
</feature>
<feature type="compositionally biased region" description="Basic and acidic residues" evidence="1">
    <location>
        <begin position="483"/>
        <end position="493"/>
    </location>
</feature>
<feature type="region of interest" description="Disordered" evidence="1">
    <location>
        <begin position="2305"/>
        <end position="2347"/>
    </location>
</feature>
<feature type="compositionally biased region" description="Pro residues" evidence="1">
    <location>
        <begin position="669"/>
        <end position="685"/>
    </location>
</feature>
<feature type="compositionally biased region" description="Low complexity" evidence="1">
    <location>
        <begin position="1929"/>
        <end position="1940"/>
    </location>
</feature>
<feature type="compositionally biased region" description="Low complexity" evidence="1">
    <location>
        <begin position="1678"/>
        <end position="1689"/>
    </location>
</feature>
<feature type="compositionally biased region" description="Polar residues" evidence="1">
    <location>
        <begin position="1893"/>
        <end position="1902"/>
    </location>
</feature>
<feature type="compositionally biased region" description="Basic and acidic residues" evidence="1">
    <location>
        <begin position="643"/>
        <end position="654"/>
    </location>
</feature>
<feature type="compositionally biased region" description="Polar residues" evidence="1">
    <location>
        <begin position="2189"/>
        <end position="2207"/>
    </location>
</feature>
<proteinExistence type="predicted"/>
<dbReference type="HOGENOM" id="CLU_000461_0_0_1"/>
<accession>A0A0A2VFR5</accession>
<feature type="compositionally biased region" description="Polar residues" evidence="1">
    <location>
        <begin position="517"/>
        <end position="532"/>
    </location>
</feature>
<feature type="compositionally biased region" description="Low complexity" evidence="1">
    <location>
        <begin position="597"/>
        <end position="616"/>
    </location>
</feature>
<dbReference type="OrthoDB" id="4868474at2759"/>
<feature type="region of interest" description="Disordered" evidence="1">
    <location>
        <begin position="1"/>
        <end position="305"/>
    </location>
</feature>
<feature type="compositionally biased region" description="Low complexity" evidence="1">
    <location>
        <begin position="1987"/>
        <end position="2015"/>
    </location>
</feature>
<feature type="compositionally biased region" description="Polar residues" evidence="1">
    <location>
        <begin position="209"/>
        <end position="222"/>
    </location>
</feature>
<feature type="compositionally biased region" description="Basic and acidic residues" evidence="1">
    <location>
        <begin position="956"/>
        <end position="981"/>
    </location>
</feature>
<feature type="compositionally biased region" description="Polar residues" evidence="1">
    <location>
        <begin position="832"/>
        <end position="849"/>
    </location>
</feature>
<evidence type="ECO:0000256" key="1">
    <source>
        <dbReference type="SAM" id="MobiDB-lite"/>
    </source>
</evidence>
<name>A0A0A2VFR5_BEABA</name>
<feature type="compositionally biased region" description="Basic and acidic residues" evidence="1">
    <location>
        <begin position="2305"/>
        <end position="2314"/>
    </location>
</feature>
<feature type="compositionally biased region" description="Polar residues" evidence="1">
    <location>
        <begin position="2169"/>
        <end position="2180"/>
    </location>
</feature>
<feature type="compositionally biased region" description="Polar residues" evidence="1">
    <location>
        <begin position="2259"/>
        <end position="2268"/>
    </location>
</feature>
<feature type="compositionally biased region" description="Low complexity" evidence="1">
    <location>
        <begin position="1035"/>
        <end position="1045"/>
    </location>
</feature>
<feature type="compositionally biased region" description="Basic and acidic residues" evidence="1">
    <location>
        <begin position="1081"/>
        <end position="1091"/>
    </location>
</feature>
<reference evidence="2 3" key="1">
    <citation type="submission" date="2012-10" db="EMBL/GenBank/DDBJ databases">
        <title>Genome sequencing and analysis of entomopathogenic fungi Beauveria bassiana D1-5.</title>
        <authorList>
            <person name="Li Q."/>
            <person name="Wang L."/>
            <person name="Zhang Z."/>
            <person name="Wang Q."/>
            <person name="Ren J."/>
            <person name="Wang M."/>
            <person name="Xu W."/>
            <person name="Wang J."/>
            <person name="Lu Y."/>
            <person name="Du Q."/>
            <person name="Sun Z."/>
        </authorList>
    </citation>
    <scope>NUCLEOTIDE SEQUENCE [LARGE SCALE GENOMIC DNA]</scope>
    <source>
        <strain evidence="2 3">D1-5</strain>
    </source>
</reference>
<feature type="compositionally biased region" description="Polar residues" evidence="1">
    <location>
        <begin position="1820"/>
        <end position="1834"/>
    </location>
</feature>
<feature type="compositionally biased region" description="Low complexity" evidence="1">
    <location>
        <begin position="1502"/>
        <end position="1524"/>
    </location>
</feature>
<evidence type="ECO:0000313" key="2">
    <source>
        <dbReference type="EMBL" id="KGQ06671.1"/>
    </source>
</evidence>
<dbReference type="Proteomes" id="UP000030106">
    <property type="component" value="Unassembled WGS sequence"/>
</dbReference>
<feature type="compositionally biased region" description="Polar residues" evidence="1">
    <location>
        <begin position="707"/>
        <end position="720"/>
    </location>
</feature>
<feature type="compositionally biased region" description="Low complexity" evidence="1">
    <location>
        <begin position="423"/>
        <end position="441"/>
    </location>
</feature>
<feature type="compositionally biased region" description="Basic and acidic residues" evidence="1">
    <location>
        <begin position="1179"/>
        <end position="1188"/>
    </location>
</feature>
<feature type="compositionally biased region" description="Polar residues" evidence="1">
    <location>
        <begin position="887"/>
        <end position="899"/>
    </location>
</feature>
<feature type="compositionally biased region" description="Polar residues" evidence="1">
    <location>
        <begin position="1751"/>
        <end position="1763"/>
    </location>
</feature>
<feature type="compositionally biased region" description="Low complexity" evidence="1">
    <location>
        <begin position="657"/>
        <end position="668"/>
    </location>
</feature>
<feature type="compositionally biased region" description="Polar residues" evidence="1">
    <location>
        <begin position="15"/>
        <end position="33"/>
    </location>
</feature>
<feature type="compositionally biased region" description="Basic and acidic residues" evidence="1">
    <location>
        <begin position="2148"/>
        <end position="2164"/>
    </location>
</feature>
<feature type="compositionally biased region" description="Basic and acidic residues" evidence="1">
    <location>
        <begin position="186"/>
        <end position="198"/>
    </location>
</feature>
<evidence type="ECO:0000313" key="3">
    <source>
        <dbReference type="Proteomes" id="UP000030106"/>
    </source>
</evidence>
<feature type="compositionally biased region" description="Polar residues" evidence="1">
    <location>
        <begin position="1841"/>
        <end position="1869"/>
    </location>
</feature>
<dbReference type="STRING" id="1245745.A0A0A2VFR5"/>
<feature type="compositionally biased region" description="Polar residues" evidence="1">
    <location>
        <begin position="122"/>
        <end position="140"/>
    </location>
</feature>
<feature type="compositionally biased region" description="Low complexity" evidence="1">
    <location>
        <begin position="92"/>
        <end position="105"/>
    </location>
</feature>
<feature type="compositionally biased region" description="Pro residues" evidence="1">
    <location>
        <begin position="106"/>
        <end position="118"/>
    </location>
</feature>
<feature type="region of interest" description="Disordered" evidence="1">
    <location>
        <begin position="829"/>
        <end position="899"/>
    </location>
</feature>
<dbReference type="eggNOG" id="ENOG502SAX6">
    <property type="taxonomic scope" value="Eukaryota"/>
</dbReference>
<feature type="compositionally biased region" description="Polar residues" evidence="1">
    <location>
        <begin position="727"/>
        <end position="736"/>
    </location>
</feature>
<feature type="region of interest" description="Disordered" evidence="1">
    <location>
        <begin position="2068"/>
        <end position="2268"/>
    </location>
</feature>
<feature type="compositionally biased region" description="Basic and acidic residues" evidence="1">
    <location>
        <begin position="503"/>
        <end position="516"/>
    </location>
</feature>
<feature type="compositionally biased region" description="Basic and acidic residues" evidence="1">
    <location>
        <begin position="1350"/>
        <end position="1380"/>
    </location>
</feature>
<protein>
    <recommendedName>
        <fullName evidence="4">SWI-SNF chromatin-remodeling complex protein</fullName>
    </recommendedName>
</protein>
<sequence>MDQGSYSRPDGRGQPTLSGSSAGNNNYQVNVSRQKTKKWVEAKSQNYDGDDWGADEYSEDEVEPPLPFSPHGPQHDASRSASSVPSLHSETSPASQPLQPPQQSRPYPPPSSRPPPPAIAQTRQAPNTSSSAQPGSTLPQSAGVLQPQSASSTLPLSPRSPPDNLPSAASQAATTSKPVPLVRPSDIYRRMEEERGRGSSDSSRPSAEIASNVSKQSSNSPARTVAEPVRTQSPNVPTPAPRTDSRNVIYQDLTKPSSSRASQQPLAPSPPPSVAPPSQFVTPGRDAAPTNEETKRLSTSPKLPDLARISVFGADFFSSGFSSLSSEQMAEQKIPEVPKVAPALKVDKPTSEAKPSPAEASQASTDKTEVASVPSVAMENAPLQHEAIAPTPHQASTVAVESRESKPITTPAGPKPSDPAKQSAARSSIETASSSRSATSAVDITPTKPLNVRKDDSPVRTFEPPPPLQREPTFGTDTSSPVKESDMLRDEIFKTLNSPTQSSRRDSETGPIDGERQGSQSRPRDSTYTLQDYDSYWADDATAPESSTQPLNAMGIVPEETSEVVAAPRSRGPVANALESWKPTEEAKPAATPPLTQPAASAQLTPQSSIDQSSSSPAVPQAHQSTAAQQLPDDSIASPTSADLRRRFSWEAETSKAPGNGVAPTAAAAPPPVLSPAPISNPDPAPSLAATTSPHTDPKSGPEPASRDQQSGASALNVSTPAFAATDGSSQQSKRISLSDDKAMSATTSNEASSEEHPALRLSDPAPAPVLSMPRIPGASVTPFRDIVSLGSSAERIAKFNETRVAFAVMDIGLDTWLRTLEQDYPDRHSKSFNSYQSPITSPTEVSSGAQPPAQQPYYQQYLNASTPGSGPPAGRRIGGIAMPSNVGGSTFGHSGNQIGTKSKELMQSAGKMGKGLFSKGKNKLRGDKGDTHPPPAQSKAKHDRSGSWAVLSSKLRTEFSSSRDHEHSQQRPQQRQEEYSAPRPSITIAPQIPEPEPVSPLLREASPEKTLPAAQTSTQPVVHNQFAVGAKFDPTSSTSSVPPSGRIRIVPSETVPDPTSAGALVMSPPVAQNNGVTKLARTEESDDAPKRQSSFVGLPPIRRSSTFGVKSKTRRAAERFPLDEEGGHNVPDLPTSDVMKNALSQQDAPKQLHHEKPGALELGAASQTTGKDGTAVQHRSDSAEHSPHQLTRQPAMAPLPQPQPMRQPEHPPMLMYPGQSGPWRLEESHLAEPLHQAKNRSGHSPISPPMNYGFDKETGHSAMMPPPPLPAGNIRQRSPDVPPSSAQRYPGLFAPHPGQDPLQRQGGSQSYYEEMANPRRSSNEYSIPGVGPPAEERGRVKRNSGMFRDIGDKIVRAASRDRRNSIAENRPAIDAHADEASESSFGAEEMQDRKKRRSSFLNMLTGRASMDQSSHQGFSAPQRSQTDALPLSSSDGLANQKRSVLGGVMAGFGVSKGGSSNTPASGLVDQSAVADDELPLTPKKKRFSGIARAFQRPNQDRPSSGMSLRPSSGLSLRPSSGMSLEPTPSGGSSQGNTRSGIFSSMPFRNKDHGDSASQMASANPEQNRRASFSNLLSSLAGIKSHQQEQQHVVPIQGMGGNASNEMPQNIPPPPHQIHPADAFPSSSGDAPAPTLPSQFVGPPQQLSNAGENEWGIGRPPTSTTVTASDTKPDADESTASSAATIPATVPIVSELPLPAAHANTQRDGASAPSEISDSETDIAENTRKPPDVTPSIASHTDDESADITRQDTNVSQMTSSIVTDVPRQDEQQQTPTAQDPKSPGGSLEHNKMSGTAVPSAVPQVYSQQHTVQHQRDPSYLSTGPNYSQGTSQPGLGPNYGQDTSHSMQYPKNQQEQQHFQPSLSQPVSQAERAGASPKGWRGLKTKVAGQMASINQSPNSKGQDKQDQGGKTTPIDKLFGARKRLSKQQGSSGAQQQRALPRDGADGVEPSPGFRVFARNQGQPFVAQPQHLPPQQMHTGQGHRLQQPSLQQQSIYTQQQQQPPQQQQPHGEPQYAAVPIPQGYTAVYGHGSAQVPSMYNVGRQYSQHQTPYQQQQNYATHYQSHSYAGVNQPQGSGVFATQTQSPNLPRAEPLPQQPHSQQPYATGSEVLSPVSTHHSDGMPLSPASEEPRSPHAALTREALAQQDARKDLQADLLRPKESHGGLGPSNSNRVSQVSNDSRRHASPKSEQSPVISHKQLPTSPASLYNDRHVSASSMSPPVGFGSDTASLSHGAVRTEATIPASPAAPLTKDLTGESRGQVSDDSLASKTKLDKTNAATITAATKHVAELEDTAEARKRTLRINEQEEKIAYDPEEENPKMMATSYPGQEWKPDYGDPGFSDGPE</sequence>
<organism evidence="2 3">
    <name type="scientific">Beauveria bassiana D1-5</name>
    <dbReference type="NCBI Taxonomy" id="1245745"/>
    <lineage>
        <taxon>Eukaryota</taxon>
        <taxon>Fungi</taxon>
        <taxon>Dikarya</taxon>
        <taxon>Ascomycota</taxon>
        <taxon>Pezizomycotina</taxon>
        <taxon>Sordariomycetes</taxon>
        <taxon>Hypocreomycetidae</taxon>
        <taxon>Hypocreales</taxon>
        <taxon>Cordycipitaceae</taxon>
        <taxon>Beauveria</taxon>
    </lineage>
</organism>
<gene>
    <name evidence="2" type="ORF">BBAD15_g8002</name>
</gene>
<feature type="compositionally biased region" description="Basic and acidic residues" evidence="1">
    <location>
        <begin position="1740"/>
        <end position="1750"/>
    </location>
</feature>
<feature type="compositionally biased region" description="Acidic residues" evidence="1">
    <location>
        <begin position="48"/>
        <end position="63"/>
    </location>
</feature>
<feature type="compositionally biased region" description="Polar residues" evidence="1">
    <location>
        <begin position="167"/>
        <end position="177"/>
    </location>
</feature>
<feature type="compositionally biased region" description="Polar residues" evidence="1">
    <location>
        <begin position="1411"/>
        <end position="1443"/>
    </location>
</feature>
<evidence type="ECO:0008006" key="4">
    <source>
        <dbReference type="Google" id="ProtNLM"/>
    </source>
</evidence>
<feature type="compositionally biased region" description="Polar residues" evidence="1">
    <location>
        <begin position="1556"/>
        <end position="1578"/>
    </location>
</feature>
<feature type="compositionally biased region" description="Basic and acidic residues" evidence="1">
    <location>
        <begin position="1116"/>
        <end position="1128"/>
    </location>
</feature>
<feature type="compositionally biased region" description="Low complexity" evidence="1">
    <location>
        <begin position="850"/>
        <end position="862"/>
    </location>
</feature>